<dbReference type="PANTHER" id="PTHR18901:SF38">
    <property type="entry name" value="PSEUDOURIDINE-5'-PHOSPHATASE"/>
    <property type="match status" value="1"/>
</dbReference>
<gene>
    <name evidence="1" type="ORF">F1189_27320</name>
</gene>
<dbReference type="PANTHER" id="PTHR18901">
    <property type="entry name" value="2-DEOXYGLUCOSE-6-PHOSPHATE PHOSPHATASE 2"/>
    <property type="match status" value="1"/>
</dbReference>
<dbReference type="InterPro" id="IPR006439">
    <property type="entry name" value="HAD-SF_hydro_IA"/>
</dbReference>
<evidence type="ECO:0000313" key="1">
    <source>
        <dbReference type="EMBL" id="KAA5608829.1"/>
    </source>
</evidence>
<dbReference type="SFLD" id="SFLDS00003">
    <property type="entry name" value="Haloacid_Dehalogenase"/>
    <property type="match status" value="1"/>
</dbReference>
<dbReference type="InterPro" id="IPR023198">
    <property type="entry name" value="PGP-like_dom2"/>
</dbReference>
<comment type="caution">
    <text evidence="1">The sequence shown here is derived from an EMBL/GenBank/DDBJ whole genome shotgun (WGS) entry which is preliminary data.</text>
</comment>
<dbReference type="SUPFAM" id="SSF56784">
    <property type="entry name" value="HAD-like"/>
    <property type="match status" value="1"/>
</dbReference>
<sequence length="219" mass="22870">MRLVIFDCDGVIVDSEKVANRLVAADLTALGWAMTPTEAERLFLGMTLPDMMPLIEVRLGRSIPPDWPGRLQDRLVAALSREARPIAGAVEALHATTALGLGWRIASNSSHEEMAAKFACLGITALVAGRLHSHRDVGRGKPAPDLFLAAAAAEGCAPAECLVIEDSLPGARAAAAAGMDCLGYAPHSDGAALRALGAIPFTSMFDLPGLLAVAPRRTA</sequence>
<keyword evidence="1" id="KW-0378">Hydrolase</keyword>
<dbReference type="InterPro" id="IPR036412">
    <property type="entry name" value="HAD-like_sf"/>
</dbReference>
<dbReference type="InterPro" id="IPR023214">
    <property type="entry name" value="HAD_sf"/>
</dbReference>
<keyword evidence="2" id="KW-1185">Reference proteome</keyword>
<dbReference type="Pfam" id="PF00702">
    <property type="entry name" value="Hydrolase"/>
    <property type="match status" value="1"/>
</dbReference>
<proteinExistence type="predicted"/>
<dbReference type="OrthoDB" id="9797743at2"/>
<dbReference type="Proteomes" id="UP000325255">
    <property type="component" value="Unassembled WGS sequence"/>
</dbReference>
<organism evidence="1 2">
    <name type="scientific">Rhodovastum atsumiense</name>
    <dbReference type="NCBI Taxonomy" id="504468"/>
    <lineage>
        <taxon>Bacteria</taxon>
        <taxon>Pseudomonadati</taxon>
        <taxon>Pseudomonadota</taxon>
        <taxon>Alphaproteobacteria</taxon>
        <taxon>Acetobacterales</taxon>
        <taxon>Acetobacteraceae</taxon>
        <taxon>Rhodovastum</taxon>
    </lineage>
</organism>
<accession>A0A5M6ILU8</accession>
<dbReference type="AlphaFoldDB" id="A0A5M6ILU8"/>
<dbReference type="GO" id="GO:0016787">
    <property type="term" value="F:hydrolase activity"/>
    <property type="evidence" value="ECO:0007669"/>
    <property type="project" value="UniProtKB-KW"/>
</dbReference>
<evidence type="ECO:0000313" key="2">
    <source>
        <dbReference type="Proteomes" id="UP000325255"/>
    </source>
</evidence>
<protein>
    <submittedName>
        <fullName evidence="1">HAD-IA family hydrolase</fullName>
    </submittedName>
</protein>
<dbReference type="NCBIfam" id="TIGR01509">
    <property type="entry name" value="HAD-SF-IA-v3"/>
    <property type="match status" value="1"/>
</dbReference>
<reference evidence="1 2" key="1">
    <citation type="submission" date="2019-09" db="EMBL/GenBank/DDBJ databases">
        <title>Genome sequence of Rhodovastum atsumiense, a diverse member of the Acetobacteraceae family of non-sulfur purple photosynthetic bacteria.</title>
        <authorList>
            <person name="Meyer T."/>
            <person name="Kyndt J."/>
        </authorList>
    </citation>
    <scope>NUCLEOTIDE SEQUENCE [LARGE SCALE GENOMIC DNA]</scope>
    <source>
        <strain evidence="1 2">DSM 21279</strain>
    </source>
</reference>
<dbReference type="SFLD" id="SFLDG01129">
    <property type="entry name" value="C1.5:_HAD__Beta-PGM__Phosphata"/>
    <property type="match status" value="1"/>
</dbReference>
<dbReference type="EMBL" id="VWPK01000067">
    <property type="protein sequence ID" value="KAA5608829.1"/>
    <property type="molecule type" value="Genomic_DNA"/>
</dbReference>
<dbReference type="Gene3D" id="3.40.50.1000">
    <property type="entry name" value="HAD superfamily/HAD-like"/>
    <property type="match status" value="1"/>
</dbReference>
<dbReference type="Gene3D" id="1.10.150.240">
    <property type="entry name" value="Putative phosphatase, domain 2"/>
    <property type="match status" value="1"/>
</dbReference>
<name>A0A5M6ILU8_9PROT</name>